<evidence type="ECO:0000313" key="2">
    <source>
        <dbReference type="EMBL" id="RIV25337.1"/>
    </source>
</evidence>
<organism evidence="2 3">
    <name type="scientific">Fibrisoma montanum</name>
    <dbReference type="NCBI Taxonomy" id="2305895"/>
    <lineage>
        <taxon>Bacteria</taxon>
        <taxon>Pseudomonadati</taxon>
        <taxon>Bacteroidota</taxon>
        <taxon>Cytophagia</taxon>
        <taxon>Cytophagales</taxon>
        <taxon>Spirosomataceae</taxon>
        <taxon>Fibrisoma</taxon>
    </lineage>
</organism>
<reference evidence="2 3" key="1">
    <citation type="submission" date="2018-08" db="EMBL/GenBank/DDBJ databases">
        <title>Fibrisoma montanum sp. nov., isolated from Danxia mountain soil.</title>
        <authorList>
            <person name="Huang Y."/>
        </authorList>
    </citation>
    <scope>NUCLEOTIDE SEQUENCE [LARGE SCALE GENOMIC DNA]</scope>
    <source>
        <strain evidence="2 3">HYT19</strain>
    </source>
</reference>
<proteinExistence type="predicted"/>
<gene>
    <name evidence="2" type="ORF">DYU11_08505</name>
</gene>
<feature type="region of interest" description="Disordered" evidence="1">
    <location>
        <begin position="63"/>
        <end position="82"/>
    </location>
</feature>
<evidence type="ECO:0000256" key="1">
    <source>
        <dbReference type="SAM" id="MobiDB-lite"/>
    </source>
</evidence>
<dbReference type="EMBL" id="QXED01000002">
    <property type="protein sequence ID" value="RIV25337.1"/>
    <property type="molecule type" value="Genomic_DNA"/>
</dbReference>
<dbReference type="AlphaFoldDB" id="A0A418MF14"/>
<dbReference type="RefSeq" id="WP_119667221.1">
    <property type="nucleotide sequence ID" value="NZ_QXED01000002.1"/>
</dbReference>
<comment type="caution">
    <text evidence="2">The sequence shown here is derived from an EMBL/GenBank/DDBJ whole genome shotgun (WGS) entry which is preliminary data.</text>
</comment>
<sequence length="82" mass="9814">MAHESQTSLNKAQLDLLALFNRDIAEQDWLEIKRLIRNYFAQKAMREADQLWDERGWNDQTMDDWLNSHKRTPNRQKPGESV</sequence>
<accession>A0A418MF14</accession>
<evidence type="ECO:0000313" key="3">
    <source>
        <dbReference type="Proteomes" id="UP000283523"/>
    </source>
</evidence>
<keyword evidence="3" id="KW-1185">Reference proteome</keyword>
<dbReference type="OrthoDB" id="963358at2"/>
<name>A0A418MF14_9BACT</name>
<dbReference type="Proteomes" id="UP000283523">
    <property type="component" value="Unassembled WGS sequence"/>
</dbReference>
<protein>
    <submittedName>
        <fullName evidence="2">Uncharacterized protein</fullName>
    </submittedName>
</protein>